<name>A0ABR2GQA4_9EUKA</name>
<gene>
    <name evidence="2" type="ORF">M9Y10_040049</name>
</gene>
<evidence type="ECO:0000256" key="1">
    <source>
        <dbReference type="SAM" id="Coils"/>
    </source>
</evidence>
<proteinExistence type="predicted"/>
<keyword evidence="3" id="KW-1185">Reference proteome</keyword>
<dbReference type="Proteomes" id="UP001470230">
    <property type="component" value="Unassembled WGS sequence"/>
</dbReference>
<protein>
    <submittedName>
        <fullName evidence="2">Uncharacterized protein</fullName>
    </submittedName>
</protein>
<sequence>MVYDLQQYLEDNYMSWDQVQAGYYDKNDCDSKYALKSENEELKAKIENLQTENTNLKATIKSFESRLAALENPSLDWKTHYSSFTENITESHSKYFIFYYGDNIFQVEATTFDGAPVEDGGYLLIWTDKNQKQHYVRLITYNHCAGDNELYMDEIYGKENTITYIGYDILVEDITLDLDDKYESKFDAIYRKKIE</sequence>
<keyword evidence="1" id="KW-0175">Coiled coil</keyword>
<accession>A0ABR2GQA4</accession>
<organism evidence="2 3">
    <name type="scientific">Tritrichomonas musculus</name>
    <dbReference type="NCBI Taxonomy" id="1915356"/>
    <lineage>
        <taxon>Eukaryota</taxon>
        <taxon>Metamonada</taxon>
        <taxon>Parabasalia</taxon>
        <taxon>Tritrichomonadida</taxon>
        <taxon>Tritrichomonadidae</taxon>
        <taxon>Tritrichomonas</taxon>
    </lineage>
</organism>
<evidence type="ECO:0000313" key="3">
    <source>
        <dbReference type="Proteomes" id="UP001470230"/>
    </source>
</evidence>
<feature type="coiled-coil region" evidence="1">
    <location>
        <begin position="32"/>
        <end position="66"/>
    </location>
</feature>
<evidence type="ECO:0000313" key="2">
    <source>
        <dbReference type="EMBL" id="KAK8836092.1"/>
    </source>
</evidence>
<dbReference type="EMBL" id="JAPFFF010000069">
    <property type="protein sequence ID" value="KAK8836092.1"/>
    <property type="molecule type" value="Genomic_DNA"/>
</dbReference>
<comment type="caution">
    <text evidence="2">The sequence shown here is derived from an EMBL/GenBank/DDBJ whole genome shotgun (WGS) entry which is preliminary data.</text>
</comment>
<reference evidence="2 3" key="1">
    <citation type="submission" date="2024-04" db="EMBL/GenBank/DDBJ databases">
        <title>Tritrichomonas musculus Genome.</title>
        <authorList>
            <person name="Alves-Ferreira E."/>
            <person name="Grigg M."/>
            <person name="Lorenzi H."/>
            <person name="Galac M."/>
        </authorList>
    </citation>
    <scope>NUCLEOTIDE SEQUENCE [LARGE SCALE GENOMIC DNA]</scope>
    <source>
        <strain evidence="2 3">EAF2021</strain>
    </source>
</reference>